<reference evidence="1 2" key="1">
    <citation type="submission" date="2019-09" db="EMBL/GenBank/DDBJ databases">
        <title>A chromosome-level genome assembly of the Chinese tupelo Nyssa sinensis.</title>
        <authorList>
            <person name="Yang X."/>
            <person name="Kang M."/>
            <person name="Yang Y."/>
            <person name="Xiong H."/>
            <person name="Wang M."/>
            <person name="Zhang Z."/>
            <person name="Wang Z."/>
            <person name="Wu H."/>
            <person name="Ma T."/>
            <person name="Liu J."/>
            <person name="Xi Z."/>
        </authorList>
    </citation>
    <scope>NUCLEOTIDE SEQUENCE [LARGE SCALE GENOMIC DNA]</scope>
    <source>
        <strain evidence="1">J267</strain>
        <tissue evidence="1">Leaf</tissue>
    </source>
</reference>
<gene>
    <name evidence="1" type="ORF">F0562_012134</name>
</gene>
<organism evidence="1 2">
    <name type="scientific">Nyssa sinensis</name>
    <dbReference type="NCBI Taxonomy" id="561372"/>
    <lineage>
        <taxon>Eukaryota</taxon>
        <taxon>Viridiplantae</taxon>
        <taxon>Streptophyta</taxon>
        <taxon>Embryophyta</taxon>
        <taxon>Tracheophyta</taxon>
        <taxon>Spermatophyta</taxon>
        <taxon>Magnoliopsida</taxon>
        <taxon>eudicotyledons</taxon>
        <taxon>Gunneridae</taxon>
        <taxon>Pentapetalae</taxon>
        <taxon>asterids</taxon>
        <taxon>Cornales</taxon>
        <taxon>Nyssaceae</taxon>
        <taxon>Nyssa</taxon>
    </lineage>
</organism>
<name>A0A5J4ZUC9_9ASTE</name>
<protein>
    <submittedName>
        <fullName evidence="1">Uncharacterized protein</fullName>
    </submittedName>
</protein>
<evidence type="ECO:0000313" key="1">
    <source>
        <dbReference type="EMBL" id="KAA8521456.1"/>
    </source>
</evidence>
<sequence>MFCHFISVEADMRGESWSQEDRGENLTPDAVGGGGGGLVLREDEPMGNWENCNHIQLINLVASERGVNQTLGSKRFRLVCSCNLPVQLDSCLVYMANVMTGLRVPSVLMASGSTLTIVLNGVRPVGI</sequence>
<dbReference type="EMBL" id="CM018048">
    <property type="protein sequence ID" value="KAA8521456.1"/>
    <property type="molecule type" value="Genomic_DNA"/>
</dbReference>
<keyword evidence="2" id="KW-1185">Reference proteome</keyword>
<proteinExistence type="predicted"/>
<accession>A0A5J4ZUC9</accession>
<dbReference type="Proteomes" id="UP000325577">
    <property type="component" value="Linkage Group LG5"/>
</dbReference>
<evidence type="ECO:0000313" key="2">
    <source>
        <dbReference type="Proteomes" id="UP000325577"/>
    </source>
</evidence>
<dbReference type="AlphaFoldDB" id="A0A5J4ZUC9"/>